<sequence>MSLVRVHNFSVSLDGFGAGEGQTLEAPFGHADSRLMQWAFGTRTFREMGLPGPTPGSTGVDDAFARQWGPGIGAEIMGRNKFGPQRGAWEDEEWQGWWGDEPVFRTPVVVLTHHPRPTLEMAGGTTFHFVDADPVDALAQARALAGDGDIRIGGGVDTVRQFLAADLIDHLHIVLVPIVLGRGERLWDGLEGLEERFDIAATPSPSGVVHLVFTRRSAR</sequence>
<dbReference type="SUPFAM" id="SSF53597">
    <property type="entry name" value="Dihydrofolate reductase-like"/>
    <property type="match status" value="1"/>
</dbReference>
<accession>A0ABT0FI89</accession>
<dbReference type="PANTHER" id="PTHR38011">
    <property type="entry name" value="DIHYDROFOLATE REDUCTASE FAMILY PROTEIN (AFU_ORTHOLOGUE AFUA_8G06820)"/>
    <property type="match status" value="1"/>
</dbReference>
<evidence type="ECO:0000313" key="3">
    <source>
        <dbReference type="Proteomes" id="UP001300096"/>
    </source>
</evidence>
<gene>
    <name evidence="2" type="ORF">KZC51_16715</name>
</gene>
<evidence type="ECO:0000313" key="2">
    <source>
        <dbReference type="EMBL" id="MCK2037773.1"/>
    </source>
</evidence>
<dbReference type="InterPro" id="IPR050765">
    <property type="entry name" value="Riboflavin_Biosynth_HTPR"/>
</dbReference>
<feature type="domain" description="Bacterial bifunctional deaminase-reductase C-terminal" evidence="1">
    <location>
        <begin position="8"/>
        <end position="191"/>
    </location>
</feature>
<dbReference type="PANTHER" id="PTHR38011:SF12">
    <property type="entry name" value="BIFUNCTIONAL DEAMINASE-REDUCTASE DOMAIN PROTEIN"/>
    <property type="match status" value="1"/>
</dbReference>
<evidence type="ECO:0000259" key="1">
    <source>
        <dbReference type="Pfam" id="PF01872"/>
    </source>
</evidence>
<dbReference type="RefSeq" id="WP_247631134.1">
    <property type="nucleotide sequence ID" value="NZ_JAHWXN010000002.1"/>
</dbReference>
<dbReference type="Proteomes" id="UP001300096">
    <property type="component" value="Unassembled WGS sequence"/>
</dbReference>
<dbReference type="InterPro" id="IPR024072">
    <property type="entry name" value="DHFR-like_dom_sf"/>
</dbReference>
<dbReference type="EMBL" id="JAHWXN010000002">
    <property type="protein sequence ID" value="MCK2037773.1"/>
    <property type="molecule type" value="Genomic_DNA"/>
</dbReference>
<protein>
    <submittedName>
        <fullName evidence="2">Dihydrofolate reductase family protein</fullName>
    </submittedName>
</protein>
<comment type="caution">
    <text evidence="2">The sequence shown here is derived from an EMBL/GenBank/DDBJ whole genome shotgun (WGS) entry which is preliminary data.</text>
</comment>
<dbReference type="Gene3D" id="3.40.430.10">
    <property type="entry name" value="Dihydrofolate Reductase, subunit A"/>
    <property type="match status" value="1"/>
</dbReference>
<organism evidence="2 3">
    <name type="scientific">Microbacterium croceum</name>
    <dbReference type="NCBI Taxonomy" id="2851645"/>
    <lineage>
        <taxon>Bacteria</taxon>
        <taxon>Bacillati</taxon>
        <taxon>Actinomycetota</taxon>
        <taxon>Actinomycetes</taxon>
        <taxon>Micrococcales</taxon>
        <taxon>Microbacteriaceae</taxon>
        <taxon>Microbacterium</taxon>
    </lineage>
</organism>
<proteinExistence type="predicted"/>
<reference evidence="2 3" key="1">
    <citation type="submission" date="2021-06" db="EMBL/GenBank/DDBJ databases">
        <title>Genome-based taxonomic framework of Microbacterium strains isolated from marine environment, the description of four new species and reclassification of four preexisting species.</title>
        <authorList>
            <person name="Lee S.D."/>
            <person name="Kim S.-M."/>
            <person name="Byeon Y.-S."/>
            <person name="Yang H.L."/>
            <person name="Kim I.S."/>
        </authorList>
    </citation>
    <scope>NUCLEOTIDE SEQUENCE [LARGE SCALE GENOMIC DNA]</scope>
    <source>
        <strain evidence="2 3">SSW1-49</strain>
    </source>
</reference>
<keyword evidence="3" id="KW-1185">Reference proteome</keyword>
<name>A0ABT0FI89_9MICO</name>
<dbReference type="InterPro" id="IPR002734">
    <property type="entry name" value="RibDG_C"/>
</dbReference>
<dbReference type="Pfam" id="PF01872">
    <property type="entry name" value="RibD_C"/>
    <property type="match status" value="1"/>
</dbReference>